<organism evidence="1 2">
    <name type="scientific">Corchorus capsularis</name>
    <name type="common">Jute</name>
    <dbReference type="NCBI Taxonomy" id="210143"/>
    <lineage>
        <taxon>Eukaryota</taxon>
        <taxon>Viridiplantae</taxon>
        <taxon>Streptophyta</taxon>
        <taxon>Embryophyta</taxon>
        <taxon>Tracheophyta</taxon>
        <taxon>Spermatophyta</taxon>
        <taxon>Magnoliopsida</taxon>
        <taxon>eudicotyledons</taxon>
        <taxon>Gunneridae</taxon>
        <taxon>Pentapetalae</taxon>
        <taxon>rosids</taxon>
        <taxon>malvids</taxon>
        <taxon>Malvales</taxon>
        <taxon>Malvaceae</taxon>
        <taxon>Grewioideae</taxon>
        <taxon>Apeibeae</taxon>
        <taxon>Corchorus</taxon>
    </lineage>
</organism>
<evidence type="ECO:0000313" key="1">
    <source>
        <dbReference type="EMBL" id="OMO62760.1"/>
    </source>
</evidence>
<dbReference type="Gramene" id="OMO62760">
    <property type="protein sequence ID" value="OMO62760"/>
    <property type="gene ID" value="CCACVL1_22652"/>
</dbReference>
<dbReference type="EMBL" id="AWWV01013148">
    <property type="protein sequence ID" value="OMO62760.1"/>
    <property type="molecule type" value="Genomic_DNA"/>
</dbReference>
<reference evidence="1 2" key="1">
    <citation type="submission" date="2013-09" db="EMBL/GenBank/DDBJ databases">
        <title>Corchorus capsularis genome sequencing.</title>
        <authorList>
            <person name="Alam M."/>
            <person name="Haque M.S."/>
            <person name="Islam M.S."/>
            <person name="Emdad E.M."/>
            <person name="Islam M.M."/>
            <person name="Ahmed B."/>
            <person name="Halim A."/>
            <person name="Hossen Q.M.M."/>
            <person name="Hossain M.Z."/>
            <person name="Ahmed R."/>
            <person name="Khan M.M."/>
            <person name="Islam R."/>
            <person name="Rashid M.M."/>
            <person name="Khan S.A."/>
            <person name="Rahman M.S."/>
            <person name="Alam M."/>
        </authorList>
    </citation>
    <scope>NUCLEOTIDE SEQUENCE [LARGE SCALE GENOMIC DNA]</scope>
    <source>
        <strain evidence="2">cv. CVL-1</strain>
        <tissue evidence="1">Whole seedling</tissue>
    </source>
</reference>
<name>A0A1R3GXN6_COCAP</name>
<keyword evidence="2" id="KW-1185">Reference proteome</keyword>
<dbReference type="Proteomes" id="UP000188268">
    <property type="component" value="Unassembled WGS sequence"/>
</dbReference>
<gene>
    <name evidence="1" type="ORF">CCACVL1_22652</name>
</gene>
<evidence type="ECO:0000313" key="2">
    <source>
        <dbReference type="Proteomes" id="UP000188268"/>
    </source>
</evidence>
<protein>
    <submittedName>
        <fullName evidence="1">Uncharacterized protein</fullName>
    </submittedName>
</protein>
<dbReference type="AlphaFoldDB" id="A0A1R3GXN6"/>
<proteinExistence type="predicted"/>
<comment type="caution">
    <text evidence="1">The sequence shown here is derived from an EMBL/GenBank/DDBJ whole genome shotgun (WGS) entry which is preliminary data.</text>
</comment>
<accession>A0A1R3GXN6</accession>
<sequence length="41" mass="4767">MAYAVGMERCVDKTQTLLSANITNTMKFSDNKRSEEEIRRE</sequence>